<dbReference type="InterPro" id="IPR027417">
    <property type="entry name" value="P-loop_NTPase"/>
</dbReference>
<keyword evidence="1" id="KW-1133">Transmembrane helix</keyword>
<evidence type="ECO:0000256" key="1">
    <source>
        <dbReference type="SAM" id="Phobius"/>
    </source>
</evidence>
<reference evidence="2" key="1">
    <citation type="submission" date="2023-03" db="EMBL/GenBank/DDBJ databases">
        <title>Massive genome expansion in bonnet fungi (Mycena s.s.) driven by repeated elements and novel gene families across ecological guilds.</title>
        <authorList>
            <consortium name="Lawrence Berkeley National Laboratory"/>
            <person name="Harder C.B."/>
            <person name="Miyauchi S."/>
            <person name="Viragh M."/>
            <person name="Kuo A."/>
            <person name="Thoen E."/>
            <person name="Andreopoulos B."/>
            <person name="Lu D."/>
            <person name="Skrede I."/>
            <person name="Drula E."/>
            <person name="Henrissat B."/>
            <person name="Morin E."/>
            <person name="Kohler A."/>
            <person name="Barry K."/>
            <person name="LaButti K."/>
            <person name="Morin E."/>
            <person name="Salamov A."/>
            <person name="Lipzen A."/>
            <person name="Mereny Z."/>
            <person name="Hegedus B."/>
            <person name="Baldrian P."/>
            <person name="Stursova M."/>
            <person name="Weitz H."/>
            <person name="Taylor A."/>
            <person name="Grigoriev I.V."/>
            <person name="Nagy L.G."/>
            <person name="Martin F."/>
            <person name="Kauserud H."/>
        </authorList>
    </citation>
    <scope>NUCLEOTIDE SEQUENCE</scope>
    <source>
        <strain evidence="2">CBHHK200</strain>
    </source>
</reference>
<name>A0AAD6S4R9_9AGAR</name>
<evidence type="ECO:0000313" key="3">
    <source>
        <dbReference type="Proteomes" id="UP001218188"/>
    </source>
</evidence>
<proteinExistence type="predicted"/>
<accession>A0AAD6S4R9</accession>
<dbReference type="AlphaFoldDB" id="A0AAD6S4R9"/>
<protein>
    <recommendedName>
        <fullName evidence="4">G domain-containing protein</fullName>
    </recommendedName>
</protein>
<sequence length="488" mass="54746">MSLETLPLESTKILNDCPRLRVLVVGKVSKSGTGKSSLISIAFGVTMKSVSHIAAGESDVNEPIESDQNPRFVLHDSMGFEPNETKNLEHVTTFLKARSDETVALKDRVHIIWLCIRVPHAGGRVFETGDELLLELAFKLQVPVVVVFTQYDVLLNAMYLRLRKGTNEERTKAAEENFQDLCIKPLQDIKKKLLQEMKDPVPEMKEDLPYARTSGLSGGPKAEPNWDALDEIIKTTRELIEKRFGGEAWIVSAMAQRTSVEEKINGAIAVGMQNYWKGLATSSKFPGWKLETCLNTVHKEMTDSWNLYDPDDLLQKEEFLKKMRTLAQLVTPKESDAKSWWRPNFDQLQTIAGFAVAAGVAAFAVVPLIAGIGLSVYFLTLLATTYNESPETLRCFMGYIIDLSLVMDQLFHITIARSVRPLTNTDIDEALENYKNARLGAVHREIRTYAGKASIQEIVRAGPAEKKMQELIRHYSFDLRAGRGTRKA</sequence>
<organism evidence="2 3">
    <name type="scientific">Mycena alexandri</name>
    <dbReference type="NCBI Taxonomy" id="1745969"/>
    <lineage>
        <taxon>Eukaryota</taxon>
        <taxon>Fungi</taxon>
        <taxon>Dikarya</taxon>
        <taxon>Basidiomycota</taxon>
        <taxon>Agaricomycotina</taxon>
        <taxon>Agaricomycetes</taxon>
        <taxon>Agaricomycetidae</taxon>
        <taxon>Agaricales</taxon>
        <taxon>Marasmiineae</taxon>
        <taxon>Mycenaceae</taxon>
        <taxon>Mycena</taxon>
    </lineage>
</organism>
<gene>
    <name evidence="2" type="ORF">C8F04DRAFT_1149402</name>
</gene>
<keyword evidence="1" id="KW-0472">Membrane</keyword>
<evidence type="ECO:0008006" key="4">
    <source>
        <dbReference type="Google" id="ProtNLM"/>
    </source>
</evidence>
<comment type="caution">
    <text evidence="2">The sequence shown here is derived from an EMBL/GenBank/DDBJ whole genome shotgun (WGS) entry which is preliminary data.</text>
</comment>
<keyword evidence="3" id="KW-1185">Reference proteome</keyword>
<keyword evidence="1" id="KW-0812">Transmembrane</keyword>
<dbReference type="EMBL" id="JARJCM010000314">
    <property type="protein sequence ID" value="KAJ7018942.1"/>
    <property type="molecule type" value="Genomic_DNA"/>
</dbReference>
<evidence type="ECO:0000313" key="2">
    <source>
        <dbReference type="EMBL" id="KAJ7018942.1"/>
    </source>
</evidence>
<dbReference type="Proteomes" id="UP001218188">
    <property type="component" value="Unassembled WGS sequence"/>
</dbReference>
<dbReference type="SUPFAM" id="SSF52540">
    <property type="entry name" value="P-loop containing nucleoside triphosphate hydrolases"/>
    <property type="match status" value="1"/>
</dbReference>
<feature type="transmembrane region" description="Helical" evidence="1">
    <location>
        <begin position="351"/>
        <end position="379"/>
    </location>
</feature>
<dbReference type="Gene3D" id="3.40.50.300">
    <property type="entry name" value="P-loop containing nucleotide triphosphate hydrolases"/>
    <property type="match status" value="1"/>
</dbReference>